<gene>
    <name evidence="3" type="ORF">Poli38472_003451</name>
</gene>
<dbReference type="InterPro" id="IPR029045">
    <property type="entry name" value="ClpP/crotonase-like_dom_sf"/>
</dbReference>
<accession>A0A8K1FCS5</accession>
<reference evidence="3" key="1">
    <citation type="submission" date="2019-03" db="EMBL/GenBank/DDBJ databases">
        <title>Long read genome sequence of the mycoparasitic Pythium oligandrum ATCC 38472 isolated from sugarbeet rhizosphere.</title>
        <authorList>
            <person name="Gaulin E."/>
        </authorList>
    </citation>
    <scope>NUCLEOTIDE SEQUENCE</scope>
    <source>
        <strain evidence="3">ATCC 38472_TT</strain>
    </source>
</reference>
<keyword evidence="1" id="KW-0812">Transmembrane</keyword>
<dbReference type="InterPro" id="IPR005151">
    <property type="entry name" value="Tail-specific_protease"/>
</dbReference>
<dbReference type="Gene3D" id="3.90.226.10">
    <property type="entry name" value="2-enoyl-CoA Hydratase, Chain A, domain 1"/>
    <property type="match status" value="1"/>
</dbReference>
<dbReference type="Proteomes" id="UP000794436">
    <property type="component" value="Unassembled WGS sequence"/>
</dbReference>
<comment type="caution">
    <text evidence="3">The sequence shown here is derived from an EMBL/GenBank/DDBJ whole genome shotgun (WGS) entry which is preliminary data.</text>
</comment>
<evidence type="ECO:0000259" key="2">
    <source>
        <dbReference type="SMART" id="SM00245"/>
    </source>
</evidence>
<sequence length="489" mass="54721">MSSMSCSSMDSSSLAMRRQPALLSSAVLFVFPSFSLWSSTPFQLLETLVLWPLELYESLAIIPVSFLRRHLPLVGGTLVVLMTLQGILLRLFLDLLHGIFARITYSRDPVFNYQTFWATMRDRYASMELRDVNWLAAHRLFGEPLRTTTNEEDLWIALQESIAMTDDPGLRVTSTGSASVVSAYGRSPRTSVRQRLEHVALDVMQQRHLTDGGRRLSNHFLYGILNAETSPGWRIGYIALTAMDGFVDFPLPRLDTLTPVWSQNAKDAVTRASSPQRLKVPEVYDLESMRWALEAILRSLGDVDGLVLDLRFNAGGGSLVSALSVASFFAGPKRSVAFMTDEKLYAQRFSRTRKHYIPLSSRTHRYNGPLVVLQGQYTRGTAELLTLALMNRPKTYRIGASTAGSLSQAQKLRLPNYWTVEIPYMRFYSAEGKLYEGRGVPATKHVPNMDEALLQPPRAEDPVMESDGEDGHDVFDPCIKAAIAQIMSG</sequence>
<protein>
    <recommendedName>
        <fullName evidence="2">Tail specific protease domain-containing protein</fullName>
    </recommendedName>
</protein>
<keyword evidence="4" id="KW-1185">Reference proteome</keyword>
<dbReference type="PANTHER" id="PTHR11261:SF3">
    <property type="entry name" value="RETINOL-BINDING PROTEIN 3"/>
    <property type="match status" value="1"/>
</dbReference>
<dbReference type="Gene3D" id="3.30.750.44">
    <property type="match status" value="1"/>
</dbReference>
<dbReference type="AlphaFoldDB" id="A0A8K1FCS5"/>
<keyword evidence="1" id="KW-0472">Membrane</keyword>
<dbReference type="GO" id="GO:0008236">
    <property type="term" value="F:serine-type peptidase activity"/>
    <property type="evidence" value="ECO:0007669"/>
    <property type="project" value="InterPro"/>
</dbReference>
<feature type="transmembrane region" description="Helical" evidence="1">
    <location>
        <begin position="73"/>
        <end position="93"/>
    </location>
</feature>
<dbReference type="OrthoDB" id="67272at2759"/>
<dbReference type="SMART" id="SM00245">
    <property type="entry name" value="TSPc"/>
    <property type="match status" value="1"/>
</dbReference>
<evidence type="ECO:0000313" key="4">
    <source>
        <dbReference type="Proteomes" id="UP000794436"/>
    </source>
</evidence>
<evidence type="ECO:0000256" key="1">
    <source>
        <dbReference type="SAM" id="Phobius"/>
    </source>
</evidence>
<organism evidence="3 4">
    <name type="scientific">Pythium oligandrum</name>
    <name type="common">Mycoparasitic fungus</name>
    <dbReference type="NCBI Taxonomy" id="41045"/>
    <lineage>
        <taxon>Eukaryota</taxon>
        <taxon>Sar</taxon>
        <taxon>Stramenopiles</taxon>
        <taxon>Oomycota</taxon>
        <taxon>Peronosporomycetes</taxon>
        <taxon>Pythiales</taxon>
        <taxon>Pythiaceae</taxon>
        <taxon>Pythium</taxon>
    </lineage>
</organism>
<dbReference type="Pfam" id="PF03572">
    <property type="entry name" value="Peptidase_S41"/>
    <property type="match status" value="1"/>
</dbReference>
<keyword evidence="1" id="KW-1133">Transmembrane helix</keyword>
<proteinExistence type="predicted"/>
<evidence type="ECO:0000313" key="3">
    <source>
        <dbReference type="EMBL" id="TMW57526.1"/>
    </source>
</evidence>
<dbReference type="GO" id="GO:0006508">
    <property type="term" value="P:proteolysis"/>
    <property type="evidence" value="ECO:0007669"/>
    <property type="project" value="InterPro"/>
</dbReference>
<feature type="domain" description="Tail specific protease" evidence="2">
    <location>
        <begin position="244"/>
        <end position="447"/>
    </location>
</feature>
<feature type="transmembrane region" description="Helical" evidence="1">
    <location>
        <begin position="48"/>
        <end position="66"/>
    </location>
</feature>
<name>A0A8K1FCS5_PYTOL</name>
<dbReference type="EMBL" id="SPLM01000144">
    <property type="protein sequence ID" value="TMW57526.1"/>
    <property type="molecule type" value="Genomic_DNA"/>
</dbReference>
<dbReference type="PANTHER" id="PTHR11261">
    <property type="entry name" value="INTERPHOTORECEPTOR RETINOID-BINDING PROTEIN"/>
    <property type="match status" value="1"/>
</dbReference>
<dbReference type="SUPFAM" id="SSF52096">
    <property type="entry name" value="ClpP/crotonase"/>
    <property type="match status" value="1"/>
</dbReference>